<reference evidence="1" key="1">
    <citation type="submission" date="2021-06" db="EMBL/GenBank/DDBJ databases">
        <authorList>
            <person name="Kallberg Y."/>
            <person name="Tangrot J."/>
            <person name="Rosling A."/>
        </authorList>
    </citation>
    <scope>NUCLEOTIDE SEQUENCE</scope>
    <source>
        <strain evidence="1">MA461A</strain>
    </source>
</reference>
<organism evidence="1 2">
    <name type="scientific">Racocetra persica</name>
    <dbReference type="NCBI Taxonomy" id="160502"/>
    <lineage>
        <taxon>Eukaryota</taxon>
        <taxon>Fungi</taxon>
        <taxon>Fungi incertae sedis</taxon>
        <taxon>Mucoromycota</taxon>
        <taxon>Glomeromycotina</taxon>
        <taxon>Glomeromycetes</taxon>
        <taxon>Diversisporales</taxon>
        <taxon>Gigasporaceae</taxon>
        <taxon>Racocetra</taxon>
    </lineage>
</organism>
<name>A0ACA9KBL2_9GLOM</name>
<protein>
    <submittedName>
        <fullName evidence="1">22552_t:CDS:1</fullName>
    </submittedName>
</protein>
<proteinExistence type="predicted"/>
<accession>A0ACA9KBL2</accession>
<comment type="caution">
    <text evidence="1">The sequence shown here is derived from an EMBL/GenBank/DDBJ whole genome shotgun (WGS) entry which is preliminary data.</text>
</comment>
<sequence length="50" mass="6095">MQYINNKVLILRVEYKTQQHILPREQNQIVYHVTELTARLNNRQEVEKTT</sequence>
<evidence type="ECO:0000313" key="1">
    <source>
        <dbReference type="EMBL" id="CAG8463420.1"/>
    </source>
</evidence>
<dbReference type="EMBL" id="CAJVQC010000187">
    <property type="protein sequence ID" value="CAG8463420.1"/>
    <property type="molecule type" value="Genomic_DNA"/>
</dbReference>
<evidence type="ECO:0000313" key="2">
    <source>
        <dbReference type="Proteomes" id="UP000789920"/>
    </source>
</evidence>
<dbReference type="Proteomes" id="UP000789920">
    <property type="component" value="Unassembled WGS sequence"/>
</dbReference>
<gene>
    <name evidence="1" type="ORF">RPERSI_LOCUS254</name>
</gene>
<keyword evidence="2" id="KW-1185">Reference proteome</keyword>